<dbReference type="RefSeq" id="WP_379260393.1">
    <property type="nucleotide sequence ID" value="NZ_JBHUMJ010000002.1"/>
</dbReference>
<keyword evidence="2" id="KW-0812">Transmembrane</keyword>
<organism evidence="3 4">
    <name type="scientific">Paenibacillus shunpengii</name>
    <dbReference type="NCBI Taxonomy" id="2054424"/>
    <lineage>
        <taxon>Bacteria</taxon>
        <taxon>Bacillati</taxon>
        <taxon>Bacillota</taxon>
        <taxon>Bacilli</taxon>
        <taxon>Bacillales</taxon>
        <taxon>Paenibacillaceae</taxon>
        <taxon>Paenibacillus</taxon>
    </lineage>
</organism>
<evidence type="ECO:0000313" key="3">
    <source>
        <dbReference type="EMBL" id="MFD2699491.1"/>
    </source>
</evidence>
<dbReference type="EMBL" id="JBHUMJ010000002">
    <property type="protein sequence ID" value="MFD2699491.1"/>
    <property type="molecule type" value="Genomic_DNA"/>
</dbReference>
<evidence type="ECO:0000256" key="2">
    <source>
        <dbReference type="SAM" id="Phobius"/>
    </source>
</evidence>
<feature type="coiled-coil region" evidence="1">
    <location>
        <begin position="260"/>
        <end position="305"/>
    </location>
</feature>
<keyword evidence="2" id="KW-1133">Transmembrane helix</keyword>
<comment type="caution">
    <text evidence="3">The sequence shown here is derived from an EMBL/GenBank/DDBJ whole genome shotgun (WGS) entry which is preliminary data.</text>
</comment>
<protein>
    <recommendedName>
        <fullName evidence="5">Flp pilus-assembly TadG-like N-terminal domain-containing protein</fullName>
    </recommendedName>
</protein>
<gene>
    <name evidence="3" type="ORF">ACFSVM_03350</name>
</gene>
<keyword evidence="1" id="KW-0175">Coiled coil</keyword>
<sequence>MLFRRGESESGAVTIFLAMVLAVVFLFVAVFVDYARIAAMKVQAERLAHAAARSVMSSYIPELQQRYGLFAHEGEQGDYVLAKVLNDSTKPTPHAEGFPLIGMEVVQSGLSLERELGQFENFNQQIQEEMKYKAPVDFMVEAVSRFKPLSAEMKQAAHSVDVLRKLQKLYDKRERLLEEAIHKRREAAKTALTLAKLVMDPPSTYFSDSPLGGTMRSAADAAAKYRDYYSKYMEDEAREPLDRIYIFELSEYRSDVNRIVTSINRENQEALNKHEQALSQANDRIEEAKSINEQMKQVIKEGEMRAANAAYDKVGKAKTPGAGASPSGVGSFGDDLRKQTDQLVRKDSEFTEFISSHADQLGDYKTAHQAISTSATSISQLSDGESHRKRQYVLTANRQIQQYITRYTAAGGGNVIDQAAKQIDDYHSADKERAKVDKQSEQKLKEAQNRIKLLVATAGIEKATEQFKQLEGYYNENISFNQNQASGADSSEKQIATDPYDAGGEAMADMDQLFGGMSNLLDVISDELYQNEYAMHYFKSVNLSLIAGSNMNNSTMSPETFFLPESQELEYIIYGFHNAYGNIVAAYTEVFTIRLAIRTMEGLVENSKLGNPLLVLSKAILHGLTEALADMQKLADDGRVELSKYAKQISITYRDHLRLFLLAHSNNDKKLSRMSAIIRLNTKIDLNKTYTYAASQAEMRMRLWFLPGIMSALGTVSGSADRIEDGHIYVSLQSDYAY</sequence>
<accession>A0ABW5SI82</accession>
<dbReference type="Proteomes" id="UP001597540">
    <property type="component" value="Unassembled WGS sequence"/>
</dbReference>
<evidence type="ECO:0000313" key="4">
    <source>
        <dbReference type="Proteomes" id="UP001597540"/>
    </source>
</evidence>
<evidence type="ECO:0000256" key="1">
    <source>
        <dbReference type="SAM" id="Coils"/>
    </source>
</evidence>
<reference evidence="4" key="1">
    <citation type="journal article" date="2019" name="Int. J. Syst. Evol. Microbiol.">
        <title>The Global Catalogue of Microorganisms (GCM) 10K type strain sequencing project: providing services to taxonomists for standard genome sequencing and annotation.</title>
        <authorList>
            <consortium name="The Broad Institute Genomics Platform"/>
            <consortium name="The Broad Institute Genome Sequencing Center for Infectious Disease"/>
            <person name="Wu L."/>
            <person name="Ma J."/>
        </authorList>
    </citation>
    <scope>NUCLEOTIDE SEQUENCE [LARGE SCALE GENOMIC DNA]</scope>
    <source>
        <strain evidence="4">KCTC 33849</strain>
    </source>
</reference>
<keyword evidence="2" id="KW-0472">Membrane</keyword>
<name>A0ABW5SI82_9BACL</name>
<keyword evidence="4" id="KW-1185">Reference proteome</keyword>
<evidence type="ECO:0008006" key="5">
    <source>
        <dbReference type="Google" id="ProtNLM"/>
    </source>
</evidence>
<proteinExistence type="predicted"/>
<feature type="transmembrane region" description="Helical" evidence="2">
    <location>
        <begin position="12"/>
        <end position="32"/>
    </location>
</feature>